<protein>
    <submittedName>
        <fullName evidence="1">Uncharacterized protein</fullName>
    </submittedName>
</protein>
<proteinExistence type="predicted"/>
<dbReference type="EMBL" id="ML180035">
    <property type="protein sequence ID" value="THU79359.1"/>
    <property type="molecule type" value="Genomic_DNA"/>
</dbReference>
<name>A0A4S8KU42_DENBC</name>
<keyword evidence="2" id="KW-1185">Reference proteome</keyword>
<dbReference type="AlphaFoldDB" id="A0A4S8KU42"/>
<reference evidence="1 2" key="1">
    <citation type="journal article" date="2019" name="Nat. Ecol. Evol.">
        <title>Megaphylogeny resolves global patterns of mushroom evolution.</title>
        <authorList>
            <person name="Varga T."/>
            <person name="Krizsan K."/>
            <person name="Foldi C."/>
            <person name="Dima B."/>
            <person name="Sanchez-Garcia M."/>
            <person name="Sanchez-Ramirez S."/>
            <person name="Szollosi G.J."/>
            <person name="Szarkandi J.G."/>
            <person name="Papp V."/>
            <person name="Albert L."/>
            <person name="Andreopoulos W."/>
            <person name="Angelini C."/>
            <person name="Antonin V."/>
            <person name="Barry K.W."/>
            <person name="Bougher N.L."/>
            <person name="Buchanan P."/>
            <person name="Buyck B."/>
            <person name="Bense V."/>
            <person name="Catcheside P."/>
            <person name="Chovatia M."/>
            <person name="Cooper J."/>
            <person name="Damon W."/>
            <person name="Desjardin D."/>
            <person name="Finy P."/>
            <person name="Geml J."/>
            <person name="Haridas S."/>
            <person name="Hughes K."/>
            <person name="Justo A."/>
            <person name="Karasinski D."/>
            <person name="Kautmanova I."/>
            <person name="Kiss B."/>
            <person name="Kocsube S."/>
            <person name="Kotiranta H."/>
            <person name="LaButti K.M."/>
            <person name="Lechner B.E."/>
            <person name="Liimatainen K."/>
            <person name="Lipzen A."/>
            <person name="Lukacs Z."/>
            <person name="Mihaltcheva S."/>
            <person name="Morgado L.N."/>
            <person name="Niskanen T."/>
            <person name="Noordeloos M.E."/>
            <person name="Ohm R.A."/>
            <person name="Ortiz-Santana B."/>
            <person name="Ovrebo C."/>
            <person name="Racz N."/>
            <person name="Riley R."/>
            <person name="Savchenko A."/>
            <person name="Shiryaev A."/>
            <person name="Soop K."/>
            <person name="Spirin V."/>
            <person name="Szebenyi C."/>
            <person name="Tomsovsky M."/>
            <person name="Tulloss R.E."/>
            <person name="Uehling J."/>
            <person name="Grigoriev I.V."/>
            <person name="Vagvolgyi C."/>
            <person name="Papp T."/>
            <person name="Martin F.M."/>
            <person name="Miettinen O."/>
            <person name="Hibbett D.S."/>
            <person name="Nagy L.G."/>
        </authorList>
    </citation>
    <scope>NUCLEOTIDE SEQUENCE [LARGE SCALE GENOMIC DNA]</scope>
    <source>
        <strain evidence="1 2">CBS 962.96</strain>
    </source>
</reference>
<gene>
    <name evidence="1" type="ORF">K435DRAFT_785878</name>
</gene>
<accession>A0A4S8KU42</accession>
<sequence length="98" mass="11168">MLDTLCFSATCRKRFPLITILNFLASLHPHPGMLPDVQRNQIRVFKLWDISDFEDCRDISPVRLAGLEILHIYSQNSEDENTVVEGIALEAQSRGRPS</sequence>
<evidence type="ECO:0000313" key="1">
    <source>
        <dbReference type="EMBL" id="THU79359.1"/>
    </source>
</evidence>
<organism evidence="1 2">
    <name type="scientific">Dendrothele bispora (strain CBS 962.96)</name>
    <dbReference type="NCBI Taxonomy" id="1314807"/>
    <lineage>
        <taxon>Eukaryota</taxon>
        <taxon>Fungi</taxon>
        <taxon>Dikarya</taxon>
        <taxon>Basidiomycota</taxon>
        <taxon>Agaricomycotina</taxon>
        <taxon>Agaricomycetes</taxon>
        <taxon>Agaricomycetidae</taxon>
        <taxon>Agaricales</taxon>
        <taxon>Agaricales incertae sedis</taxon>
        <taxon>Dendrothele</taxon>
    </lineage>
</organism>
<evidence type="ECO:0000313" key="2">
    <source>
        <dbReference type="Proteomes" id="UP000297245"/>
    </source>
</evidence>
<dbReference type="Proteomes" id="UP000297245">
    <property type="component" value="Unassembled WGS sequence"/>
</dbReference>